<dbReference type="PROSITE" id="PS51462">
    <property type="entry name" value="NUDIX"/>
    <property type="match status" value="1"/>
</dbReference>
<gene>
    <name evidence="3" type="ORF">GCM10023331_32940</name>
</gene>
<keyword evidence="4" id="KW-1185">Reference proteome</keyword>
<feature type="domain" description="Nudix hydrolase" evidence="2">
    <location>
        <begin position="73"/>
        <end position="199"/>
    </location>
</feature>
<dbReference type="InterPro" id="IPR020476">
    <property type="entry name" value="Nudix_hydrolase"/>
</dbReference>
<evidence type="ECO:0000313" key="3">
    <source>
        <dbReference type="EMBL" id="GAA4845577.1"/>
    </source>
</evidence>
<dbReference type="EMBL" id="BAABJX010000052">
    <property type="protein sequence ID" value="GAA4845577.1"/>
    <property type="molecule type" value="Genomic_DNA"/>
</dbReference>
<dbReference type="InterPro" id="IPR015797">
    <property type="entry name" value="NUDIX_hydrolase-like_dom_sf"/>
</dbReference>
<evidence type="ECO:0000259" key="2">
    <source>
        <dbReference type="PROSITE" id="PS51462"/>
    </source>
</evidence>
<dbReference type="RefSeq" id="WP_345373776.1">
    <property type="nucleotide sequence ID" value="NZ_BAABJX010000052.1"/>
</dbReference>
<dbReference type="Pfam" id="PF00293">
    <property type="entry name" value="NUDIX"/>
    <property type="match status" value="1"/>
</dbReference>
<comment type="caution">
    <text evidence="3">The sequence shown here is derived from an EMBL/GenBank/DDBJ whole genome shotgun (WGS) entry which is preliminary data.</text>
</comment>
<evidence type="ECO:0000256" key="1">
    <source>
        <dbReference type="ARBA" id="ARBA00022801"/>
    </source>
</evidence>
<dbReference type="SUPFAM" id="SSF55811">
    <property type="entry name" value="Nudix"/>
    <property type="match status" value="1"/>
</dbReference>
<proteinExistence type="predicted"/>
<reference evidence="4" key="1">
    <citation type="journal article" date="2019" name="Int. J. Syst. Evol. Microbiol.">
        <title>The Global Catalogue of Microorganisms (GCM) 10K type strain sequencing project: providing services to taxonomists for standard genome sequencing and annotation.</title>
        <authorList>
            <consortium name="The Broad Institute Genomics Platform"/>
            <consortium name="The Broad Institute Genome Sequencing Center for Infectious Disease"/>
            <person name="Wu L."/>
            <person name="Ma J."/>
        </authorList>
    </citation>
    <scope>NUCLEOTIDE SEQUENCE [LARGE SCALE GENOMIC DNA]</scope>
    <source>
        <strain evidence="4">JCM 18326</strain>
    </source>
</reference>
<dbReference type="CDD" id="cd03673">
    <property type="entry name" value="NUDIX_Ap6A_hydrolase"/>
    <property type="match status" value="1"/>
</dbReference>
<dbReference type="PANTHER" id="PTHR43736">
    <property type="entry name" value="ADP-RIBOSE PYROPHOSPHATASE"/>
    <property type="match status" value="1"/>
</dbReference>
<dbReference type="PANTHER" id="PTHR43736:SF1">
    <property type="entry name" value="DIHYDRONEOPTERIN TRIPHOSPHATE DIPHOSPHATASE"/>
    <property type="match status" value="1"/>
</dbReference>
<keyword evidence="1" id="KW-0378">Hydrolase</keyword>
<sequence>MKFFVEDTAIEIRKEGDRPSDEHRYVTYGNISADSIWKHYCQLRDKQVQGHKPLLFYVKDYTKTVKQVSEHFKVVHAAGGLVSKEDTILFMHRRDKWDLPKGHVDAGEEIEEAAVREVMEECQVEASLGEKVGETWHTYVLKGKDILKCTHWYSMHCTNDSDMKPQEEEDITALRWMTREEVKQEVWKNTFASIKEIYEIFERR</sequence>
<evidence type="ECO:0000313" key="4">
    <source>
        <dbReference type="Proteomes" id="UP001500298"/>
    </source>
</evidence>
<organism evidence="3 4">
    <name type="scientific">Algivirga pacifica</name>
    <dbReference type="NCBI Taxonomy" id="1162670"/>
    <lineage>
        <taxon>Bacteria</taxon>
        <taxon>Pseudomonadati</taxon>
        <taxon>Bacteroidota</taxon>
        <taxon>Cytophagia</taxon>
        <taxon>Cytophagales</taxon>
        <taxon>Flammeovirgaceae</taxon>
        <taxon>Algivirga</taxon>
    </lineage>
</organism>
<dbReference type="Gene3D" id="3.90.79.10">
    <property type="entry name" value="Nucleoside Triphosphate Pyrophosphohydrolase"/>
    <property type="match status" value="1"/>
</dbReference>
<dbReference type="PRINTS" id="PR00502">
    <property type="entry name" value="NUDIXFAMILY"/>
</dbReference>
<accession>A0ABP9DH53</accession>
<protein>
    <submittedName>
        <fullName evidence="3">NUDIX domain-containing protein</fullName>
    </submittedName>
</protein>
<dbReference type="InterPro" id="IPR000086">
    <property type="entry name" value="NUDIX_hydrolase_dom"/>
</dbReference>
<dbReference type="Proteomes" id="UP001500298">
    <property type="component" value="Unassembled WGS sequence"/>
</dbReference>
<name>A0ABP9DH53_9BACT</name>